<evidence type="ECO:0000256" key="1">
    <source>
        <dbReference type="SAM" id="MobiDB-lite"/>
    </source>
</evidence>
<sequence length="369" mass="42063">MFSVQRVNSQSPSAPIASSTMLQTIPLIHTQGNNIEYETLNIVFRHHIRHILQSNATHSPELEDKHGVLPRVIPIYRHGTGTTGSGSDYASTGSPKHPLRLRQLEQGDLNYEREGPDEFFRGCVLTRTKLFTRLVAATGSFGGVVFRGNAEDMIGAQLCRKNLHWLCINTTANTRRRRASRNQEGEKALSPTDEDYDEVWIILQPVSRRFILNKMPKSEVPDNDNISKPDRSTDTDKDHEDKDKKNKDEWDAKARTNNGRKTRHGRAADKLGSLLGYKLETRKVPRRSHTKRERGAAHNTRKRGARAQCQSERAGEERWSSTLEQEYPRHGDDTRPREQKEREESERSYVPEGWESGAAPGPKHSQCER</sequence>
<protein>
    <submittedName>
        <fullName evidence="2">Uncharacterized protein</fullName>
    </submittedName>
</protein>
<accession>A0A0D7BCL1</accession>
<feature type="region of interest" description="Disordered" evidence="1">
    <location>
        <begin position="217"/>
        <end position="369"/>
    </location>
</feature>
<feature type="compositionally biased region" description="Basic and acidic residues" evidence="1">
    <location>
        <begin position="217"/>
        <end position="254"/>
    </location>
</feature>
<dbReference type="EMBL" id="KN880507">
    <property type="protein sequence ID" value="KIY68223.1"/>
    <property type="molecule type" value="Genomic_DNA"/>
</dbReference>
<evidence type="ECO:0000313" key="3">
    <source>
        <dbReference type="Proteomes" id="UP000054007"/>
    </source>
</evidence>
<proteinExistence type="predicted"/>
<organism evidence="2 3">
    <name type="scientific">Cylindrobasidium torrendii FP15055 ss-10</name>
    <dbReference type="NCBI Taxonomy" id="1314674"/>
    <lineage>
        <taxon>Eukaryota</taxon>
        <taxon>Fungi</taxon>
        <taxon>Dikarya</taxon>
        <taxon>Basidiomycota</taxon>
        <taxon>Agaricomycotina</taxon>
        <taxon>Agaricomycetes</taxon>
        <taxon>Agaricomycetidae</taxon>
        <taxon>Agaricales</taxon>
        <taxon>Marasmiineae</taxon>
        <taxon>Physalacriaceae</taxon>
        <taxon>Cylindrobasidium</taxon>
    </lineage>
</organism>
<name>A0A0D7BCL1_9AGAR</name>
<evidence type="ECO:0000313" key="2">
    <source>
        <dbReference type="EMBL" id="KIY68223.1"/>
    </source>
</evidence>
<dbReference type="AlphaFoldDB" id="A0A0D7BCL1"/>
<feature type="compositionally biased region" description="Basic and acidic residues" evidence="1">
    <location>
        <begin position="326"/>
        <end position="349"/>
    </location>
</feature>
<keyword evidence="3" id="KW-1185">Reference proteome</keyword>
<gene>
    <name evidence="2" type="ORF">CYLTODRAFT_410548</name>
</gene>
<dbReference type="Proteomes" id="UP000054007">
    <property type="component" value="Unassembled WGS sequence"/>
</dbReference>
<reference evidence="2 3" key="1">
    <citation type="journal article" date="2015" name="Fungal Genet. Biol.">
        <title>Evolution of novel wood decay mechanisms in Agaricales revealed by the genome sequences of Fistulina hepatica and Cylindrobasidium torrendii.</title>
        <authorList>
            <person name="Floudas D."/>
            <person name="Held B.W."/>
            <person name="Riley R."/>
            <person name="Nagy L.G."/>
            <person name="Koehler G."/>
            <person name="Ransdell A.S."/>
            <person name="Younus H."/>
            <person name="Chow J."/>
            <person name="Chiniquy J."/>
            <person name="Lipzen A."/>
            <person name="Tritt A."/>
            <person name="Sun H."/>
            <person name="Haridas S."/>
            <person name="LaButti K."/>
            <person name="Ohm R.A."/>
            <person name="Kues U."/>
            <person name="Blanchette R.A."/>
            <person name="Grigoriev I.V."/>
            <person name="Minto R.E."/>
            <person name="Hibbett D.S."/>
        </authorList>
    </citation>
    <scope>NUCLEOTIDE SEQUENCE [LARGE SCALE GENOMIC DNA]</scope>
    <source>
        <strain evidence="2 3">FP15055 ss-10</strain>
    </source>
</reference>